<gene>
    <name evidence="1" type="ORF">GCM10009727_84740</name>
</gene>
<evidence type="ECO:0008006" key="3">
    <source>
        <dbReference type="Google" id="ProtNLM"/>
    </source>
</evidence>
<proteinExistence type="predicted"/>
<reference evidence="2" key="1">
    <citation type="journal article" date="2019" name="Int. J. Syst. Evol. Microbiol.">
        <title>The Global Catalogue of Microorganisms (GCM) 10K type strain sequencing project: providing services to taxonomists for standard genome sequencing and annotation.</title>
        <authorList>
            <consortium name="The Broad Institute Genomics Platform"/>
            <consortium name="The Broad Institute Genome Sequencing Center for Infectious Disease"/>
            <person name="Wu L."/>
            <person name="Ma J."/>
        </authorList>
    </citation>
    <scope>NUCLEOTIDE SEQUENCE [LARGE SCALE GENOMIC DNA]</scope>
    <source>
        <strain evidence="2">JCM 13850</strain>
    </source>
</reference>
<name>A0ABP5M5T1_9ACTN</name>
<dbReference type="EMBL" id="BAAAMR010000130">
    <property type="protein sequence ID" value="GAA2165758.1"/>
    <property type="molecule type" value="Genomic_DNA"/>
</dbReference>
<accession>A0ABP5M5T1</accession>
<evidence type="ECO:0000313" key="1">
    <source>
        <dbReference type="EMBL" id="GAA2165758.1"/>
    </source>
</evidence>
<dbReference type="RefSeq" id="WP_344281720.1">
    <property type="nucleotide sequence ID" value="NZ_BAAAMR010000130.1"/>
</dbReference>
<keyword evidence="2" id="KW-1185">Reference proteome</keyword>
<sequence length="114" mass="12829">MPATTASSLPAQFTELEPWVADWAHPTRQERYDMRLSKTFDELAAFYDAIAPRAEEAIEYLNGLDLDDLPEDATRLLRLLYSMIIVSYAVNVFDQPRIPDSGAAFFDTTAEPAV</sequence>
<organism evidence="1 2">
    <name type="scientific">Actinomadura napierensis</name>
    <dbReference type="NCBI Taxonomy" id="267854"/>
    <lineage>
        <taxon>Bacteria</taxon>
        <taxon>Bacillati</taxon>
        <taxon>Actinomycetota</taxon>
        <taxon>Actinomycetes</taxon>
        <taxon>Streptosporangiales</taxon>
        <taxon>Thermomonosporaceae</taxon>
        <taxon>Actinomadura</taxon>
    </lineage>
</organism>
<protein>
    <recommendedName>
        <fullName evidence="3">Xaa-Pro dipeptidase</fullName>
    </recommendedName>
</protein>
<comment type="caution">
    <text evidence="1">The sequence shown here is derived from an EMBL/GenBank/DDBJ whole genome shotgun (WGS) entry which is preliminary data.</text>
</comment>
<evidence type="ECO:0000313" key="2">
    <source>
        <dbReference type="Proteomes" id="UP001501020"/>
    </source>
</evidence>
<dbReference type="Proteomes" id="UP001501020">
    <property type="component" value="Unassembled WGS sequence"/>
</dbReference>